<sequence>MIGRSPGNIKYDAADSIIFELLDIPFHETSPYTFGSIDNSTISQFKGLNKREIKLSSVDCEYFTKGETKVIAFDGIVEIVEKPLEKSLNIERLISQYGRPGHIYDNLNDKKVYLYPRFALDIEGEQIKKVIYFKIPEKKD</sequence>
<accession>A0A1V1P914</accession>
<dbReference type="EMBL" id="ATBP01000295">
    <property type="protein sequence ID" value="ETR71263.1"/>
    <property type="molecule type" value="Genomic_DNA"/>
</dbReference>
<gene>
    <name evidence="1" type="ORF">OMM_08234</name>
</gene>
<comment type="caution">
    <text evidence="1">The sequence shown here is derived from an EMBL/GenBank/DDBJ whole genome shotgun (WGS) entry which is preliminary data.</text>
</comment>
<dbReference type="Proteomes" id="UP000189670">
    <property type="component" value="Unassembled WGS sequence"/>
</dbReference>
<organism evidence="1 2">
    <name type="scientific">Candidatus Magnetoglobus multicellularis str. Araruama</name>
    <dbReference type="NCBI Taxonomy" id="890399"/>
    <lineage>
        <taxon>Bacteria</taxon>
        <taxon>Pseudomonadati</taxon>
        <taxon>Thermodesulfobacteriota</taxon>
        <taxon>Desulfobacteria</taxon>
        <taxon>Desulfobacterales</taxon>
        <taxon>Desulfobacteraceae</taxon>
        <taxon>Candidatus Magnetoglobus</taxon>
    </lineage>
</organism>
<reference evidence="2" key="1">
    <citation type="submission" date="2012-11" db="EMBL/GenBank/DDBJ databases">
        <authorList>
            <person name="Lucero-Rivera Y.E."/>
            <person name="Tovar-Ramirez D."/>
        </authorList>
    </citation>
    <scope>NUCLEOTIDE SEQUENCE [LARGE SCALE GENOMIC DNA]</scope>
    <source>
        <strain evidence="2">Araruama</strain>
    </source>
</reference>
<name>A0A1V1P914_9BACT</name>
<dbReference type="AlphaFoldDB" id="A0A1V1P914"/>
<protein>
    <submittedName>
        <fullName evidence="1">Uncharacterized protein</fullName>
    </submittedName>
</protein>
<evidence type="ECO:0000313" key="2">
    <source>
        <dbReference type="Proteomes" id="UP000189670"/>
    </source>
</evidence>
<evidence type="ECO:0000313" key="1">
    <source>
        <dbReference type="EMBL" id="ETR71263.1"/>
    </source>
</evidence>
<proteinExistence type="predicted"/>